<evidence type="ECO:0000256" key="5">
    <source>
        <dbReference type="ARBA" id="ARBA00022989"/>
    </source>
</evidence>
<evidence type="ECO:0000256" key="2">
    <source>
        <dbReference type="ARBA" id="ARBA00009045"/>
    </source>
</evidence>
<comment type="similarity">
    <text evidence="2">Belongs to the peptidase S54 family.</text>
</comment>
<evidence type="ECO:0000256" key="8">
    <source>
        <dbReference type="SAM" id="Phobius"/>
    </source>
</evidence>
<dbReference type="EMBL" id="ML977312">
    <property type="protein sequence ID" value="KAF2121342.1"/>
    <property type="molecule type" value="Genomic_DNA"/>
</dbReference>
<dbReference type="Gene3D" id="1.20.1540.10">
    <property type="entry name" value="Rhomboid-like"/>
    <property type="match status" value="1"/>
</dbReference>
<feature type="transmembrane region" description="Helical" evidence="8">
    <location>
        <begin position="231"/>
        <end position="247"/>
    </location>
</feature>
<evidence type="ECO:0000313" key="10">
    <source>
        <dbReference type="EMBL" id="KAF2121342.1"/>
    </source>
</evidence>
<dbReference type="GO" id="GO:0006465">
    <property type="term" value="P:signal peptide processing"/>
    <property type="evidence" value="ECO:0007669"/>
    <property type="project" value="TreeGrafter"/>
</dbReference>
<dbReference type="InterPro" id="IPR050925">
    <property type="entry name" value="Rhomboid_protease_S54"/>
</dbReference>
<keyword evidence="6 8" id="KW-0472">Membrane</keyword>
<dbReference type="InterPro" id="IPR035952">
    <property type="entry name" value="Rhomboid-like_sf"/>
</dbReference>
<dbReference type="Proteomes" id="UP000799770">
    <property type="component" value="Unassembled WGS sequence"/>
</dbReference>
<evidence type="ECO:0000256" key="3">
    <source>
        <dbReference type="ARBA" id="ARBA00022692"/>
    </source>
</evidence>
<dbReference type="Pfam" id="PF01694">
    <property type="entry name" value="Rhomboid"/>
    <property type="match status" value="1"/>
</dbReference>
<feature type="transmembrane region" description="Helical" evidence="8">
    <location>
        <begin position="91"/>
        <end position="111"/>
    </location>
</feature>
<evidence type="ECO:0000259" key="9">
    <source>
        <dbReference type="Pfam" id="PF01694"/>
    </source>
</evidence>
<feature type="transmembrane region" description="Helical" evidence="8">
    <location>
        <begin position="191"/>
        <end position="211"/>
    </location>
</feature>
<dbReference type="PANTHER" id="PTHR43731">
    <property type="entry name" value="RHOMBOID PROTEASE"/>
    <property type="match status" value="1"/>
</dbReference>
<feature type="transmembrane region" description="Helical" evidence="8">
    <location>
        <begin position="324"/>
        <end position="344"/>
    </location>
</feature>
<reference evidence="10" key="1">
    <citation type="journal article" date="2020" name="Stud. Mycol.">
        <title>101 Dothideomycetes genomes: a test case for predicting lifestyles and emergence of pathogens.</title>
        <authorList>
            <person name="Haridas S."/>
            <person name="Albert R."/>
            <person name="Binder M."/>
            <person name="Bloem J."/>
            <person name="Labutti K."/>
            <person name="Salamov A."/>
            <person name="Andreopoulos B."/>
            <person name="Baker S."/>
            <person name="Barry K."/>
            <person name="Bills G."/>
            <person name="Bluhm B."/>
            <person name="Cannon C."/>
            <person name="Castanera R."/>
            <person name="Culley D."/>
            <person name="Daum C."/>
            <person name="Ezra D."/>
            <person name="Gonzalez J."/>
            <person name="Henrissat B."/>
            <person name="Kuo A."/>
            <person name="Liang C."/>
            <person name="Lipzen A."/>
            <person name="Lutzoni F."/>
            <person name="Magnuson J."/>
            <person name="Mondo S."/>
            <person name="Nolan M."/>
            <person name="Ohm R."/>
            <person name="Pangilinan J."/>
            <person name="Park H.-J."/>
            <person name="Ramirez L."/>
            <person name="Alfaro M."/>
            <person name="Sun H."/>
            <person name="Tritt A."/>
            <person name="Yoshinaga Y."/>
            <person name="Zwiers L.-H."/>
            <person name="Turgeon B."/>
            <person name="Goodwin S."/>
            <person name="Spatafora J."/>
            <person name="Crous P."/>
            <person name="Grigoriev I."/>
        </authorList>
    </citation>
    <scope>NUCLEOTIDE SEQUENCE</scope>
    <source>
        <strain evidence="10">CBS 627.86</strain>
    </source>
</reference>
<organism evidence="10 11">
    <name type="scientific">Lophiotrema nucula</name>
    <dbReference type="NCBI Taxonomy" id="690887"/>
    <lineage>
        <taxon>Eukaryota</taxon>
        <taxon>Fungi</taxon>
        <taxon>Dikarya</taxon>
        <taxon>Ascomycota</taxon>
        <taxon>Pezizomycotina</taxon>
        <taxon>Dothideomycetes</taxon>
        <taxon>Pleosporomycetidae</taxon>
        <taxon>Pleosporales</taxon>
        <taxon>Lophiotremataceae</taxon>
        <taxon>Lophiotrema</taxon>
    </lineage>
</organism>
<protein>
    <recommendedName>
        <fullName evidence="9">Peptidase S54 rhomboid domain-containing protein</fullName>
    </recommendedName>
</protein>
<feature type="compositionally biased region" description="Basic residues" evidence="7">
    <location>
        <begin position="44"/>
        <end position="53"/>
    </location>
</feature>
<accession>A0A6A5ZNU6</accession>
<dbReference type="InterPro" id="IPR022764">
    <property type="entry name" value="Peptidase_S54_rhomboid_dom"/>
</dbReference>
<dbReference type="PANTHER" id="PTHR43731:SF14">
    <property type="entry name" value="PRESENILIN-ASSOCIATED RHOMBOID-LIKE PROTEIN, MITOCHONDRIAL"/>
    <property type="match status" value="1"/>
</dbReference>
<dbReference type="OrthoDB" id="10260614at2759"/>
<keyword evidence="3 8" id="KW-0812">Transmembrane</keyword>
<feature type="domain" description="Peptidase S54 rhomboid" evidence="9">
    <location>
        <begin position="191"/>
        <end position="346"/>
    </location>
</feature>
<name>A0A6A5ZNU6_9PLEO</name>
<evidence type="ECO:0000256" key="1">
    <source>
        <dbReference type="ARBA" id="ARBA00004141"/>
    </source>
</evidence>
<keyword evidence="5 8" id="KW-1133">Transmembrane helix</keyword>
<dbReference type="AlphaFoldDB" id="A0A6A5ZNU6"/>
<evidence type="ECO:0000256" key="7">
    <source>
        <dbReference type="SAM" id="MobiDB-lite"/>
    </source>
</evidence>
<dbReference type="GO" id="GO:0016020">
    <property type="term" value="C:membrane"/>
    <property type="evidence" value="ECO:0007669"/>
    <property type="project" value="UniProtKB-SubCell"/>
</dbReference>
<dbReference type="GO" id="GO:0004252">
    <property type="term" value="F:serine-type endopeptidase activity"/>
    <property type="evidence" value="ECO:0007669"/>
    <property type="project" value="InterPro"/>
</dbReference>
<gene>
    <name evidence="10" type="ORF">BDV96DRAFT_682591</name>
</gene>
<keyword evidence="4" id="KW-0378">Hydrolase</keyword>
<feature type="transmembrane region" description="Helical" evidence="8">
    <location>
        <begin position="293"/>
        <end position="312"/>
    </location>
</feature>
<feature type="region of interest" description="Disordered" evidence="7">
    <location>
        <begin position="44"/>
        <end position="69"/>
    </location>
</feature>
<feature type="compositionally biased region" description="Polar residues" evidence="7">
    <location>
        <begin position="54"/>
        <end position="67"/>
    </location>
</feature>
<comment type="subcellular location">
    <subcellularLocation>
        <location evidence="1">Membrane</location>
        <topology evidence="1">Multi-pass membrane protein</topology>
    </subcellularLocation>
</comment>
<proteinExistence type="inferred from homology"/>
<dbReference type="SUPFAM" id="SSF144091">
    <property type="entry name" value="Rhomboid-like"/>
    <property type="match status" value="1"/>
</dbReference>
<feature type="transmembrane region" description="Helical" evidence="8">
    <location>
        <begin position="268"/>
        <end position="287"/>
    </location>
</feature>
<keyword evidence="11" id="KW-1185">Reference proteome</keyword>
<evidence type="ECO:0000313" key="11">
    <source>
        <dbReference type="Proteomes" id="UP000799770"/>
    </source>
</evidence>
<evidence type="ECO:0000256" key="6">
    <source>
        <dbReference type="ARBA" id="ARBA00023136"/>
    </source>
</evidence>
<sequence length="369" mass="41358">MNLARSTQLLLRSQSSGARLLGSSCIPRPCQLRVSRLARWKHIRHQPNQRHKTPQAQPKTGPQTFEEPNSRAFEDGEEVYINVGAVPKVKYLRPAIFAVVVSAGFYTFLAYRQAKSEIEPPARREYYRTPSRKEGLPSPIELATNLWQDMNPISKVSTGIIGTCAAVHLTKFAAPSYWDSLWHMPARNLDYTLFTSVFVHSGIWHLGFNMWACYNFLLPTGYSHLFQGNPYHVTAYFLSTGVLSAYAQHLTTMFSKPGTFPPPSIIRSGGASGALLSFFAVFCMQYPNTGVGIVFVPFSIAASTMLPLVMAFDAYGMIRGYKTINFGHAAHLSGMLIGVAYSYLDGRSKIWYPLVSYFRETLAEARRNR</sequence>
<evidence type="ECO:0000256" key="4">
    <source>
        <dbReference type="ARBA" id="ARBA00022801"/>
    </source>
</evidence>